<evidence type="ECO:0000313" key="1">
    <source>
        <dbReference type="EMBL" id="TGA99357.1"/>
    </source>
</evidence>
<dbReference type="EMBL" id="SRID01000249">
    <property type="protein sequence ID" value="TGA99357.1"/>
    <property type="molecule type" value="Genomic_DNA"/>
</dbReference>
<dbReference type="Proteomes" id="UP000297948">
    <property type="component" value="Unassembled WGS sequence"/>
</dbReference>
<organism evidence="1 2">
    <name type="scientific">Streptomyces palmae</name>
    <dbReference type="NCBI Taxonomy" id="1701085"/>
    <lineage>
        <taxon>Bacteria</taxon>
        <taxon>Bacillati</taxon>
        <taxon>Actinomycetota</taxon>
        <taxon>Actinomycetes</taxon>
        <taxon>Kitasatosporales</taxon>
        <taxon>Streptomycetaceae</taxon>
        <taxon>Streptomyces</taxon>
    </lineage>
</organism>
<dbReference type="OrthoDB" id="4188786at2"/>
<dbReference type="AlphaFoldDB" id="A0A4Z0GRU6"/>
<reference evidence="1 2" key="1">
    <citation type="submission" date="2019-03" db="EMBL/GenBank/DDBJ databases">
        <authorList>
            <person name="Gonzalez-Pimentel J.L."/>
        </authorList>
    </citation>
    <scope>NUCLEOTIDE SEQUENCE [LARGE SCALE GENOMIC DNA]</scope>
    <source>
        <strain evidence="1 2">JCM 31289</strain>
    </source>
</reference>
<accession>A0A4Z0GRU6</accession>
<evidence type="ECO:0000313" key="2">
    <source>
        <dbReference type="Proteomes" id="UP000297948"/>
    </source>
</evidence>
<protein>
    <submittedName>
        <fullName evidence="1">Uncharacterized protein</fullName>
    </submittedName>
</protein>
<gene>
    <name evidence="1" type="ORF">E4099_22480</name>
</gene>
<proteinExistence type="predicted"/>
<comment type="caution">
    <text evidence="1">The sequence shown here is derived from an EMBL/GenBank/DDBJ whole genome shotgun (WGS) entry which is preliminary data.</text>
</comment>
<sequence>MNTTGSQIYRAEVLAEGPVDGHMKRVCLGRHQTPSAADALHWLRVQAVRVADGLDLDPRTPWLAGRSLRTVPDALADVPTEFRQWCADPDRQLWALRQLEEGVPVVVAATDHTGRYSLTAWPAASHVARPSSRRHLHRKRRPLAALVARLAG</sequence>
<dbReference type="RefSeq" id="WP_135340919.1">
    <property type="nucleotide sequence ID" value="NZ_JBHLTX010000022.1"/>
</dbReference>
<keyword evidence="2" id="KW-1185">Reference proteome</keyword>
<name>A0A4Z0GRU6_9ACTN</name>